<protein>
    <submittedName>
        <fullName evidence="2">Uncharacterized protein</fullName>
    </submittedName>
</protein>
<feature type="region of interest" description="Disordered" evidence="1">
    <location>
        <begin position="1"/>
        <end position="26"/>
    </location>
</feature>
<gene>
    <name evidence="2" type="ORF">PCON_04562</name>
</gene>
<accession>U4LRU1</accession>
<sequence length="166" mass="18412">MSIANSTATLGERHLSEPRGNQSGTRVDLALGWVPNNRVDAMGPPGSLGHGGHGCWLLLLCAQCASYSTRAYLRGTYLDHTKHVAMPFLPNFHSNQRQPNPQNAKPETKTKGPTIKREESKIKYTYISDRAYQIAEFVSSPQTAVAFCYTQHPKLQGIPSSWKWEG</sequence>
<evidence type="ECO:0000256" key="1">
    <source>
        <dbReference type="SAM" id="MobiDB-lite"/>
    </source>
</evidence>
<organism evidence="2 3">
    <name type="scientific">Pyronema omphalodes (strain CBS 100304)</name>
    <name type="common">Pyronema confluens</name>
    <dbReference type="NCBI Taxonomy" id="1076935"/>
    <lineage>
        <taxon>Eukaryota</taxon>
        <taxon>Fungi</taxon>
        <taxon>Dikarya</taxon>
        <taxon>Ascomycota</taxon>
        <taxon>Pezizomycotina</taxon>
        <taxon>Pezizomycetes</taxon>
        <taxon>Pezizales</taxon>
        <taxon>Pyronemataceae</taxon>
        <taxon>Pyronema</taxon>
    </lineage>
</organism>
<keyword evidence="3" id="KW-1185">Reference proteome</keyword>
<dbReference type="AlphaFoldDB" id="U4LRU1"/>
<feature type="region of interest" description="Disordered" evidence="1">
    <location>
        <begin position="92"/>
        <end position="115"/>
    </location>
</feature>
<name>U4LRU1_PYROM</name>
<dbReference type="EMBL" id="HF936663">
    <property type="protein sequence ID" value="CCX34886.1"/>
    <property type="molecule type" value="Genomic_DNA"/>
</dbReference>
<reference evidence="2 3" key="1">
    <citation type="journal article" date="2013" name="PLoS Genet.">
        <title>The genome and development-dependent transcriptomes of Pyronema confluens: a window into fungal evolution.</title>
        <authorList>
            <person name="Traeger S."/>
            <person name="Altegoer F."/>
            <person name="Freitag M."/>
            <person name="Gabaldon T."/>
            <person name="Kempken F."/>
            <person name="Kumar A."/>
            <person name="Marcet-Houben M."/>
            <person name="Poggeler S."/>
            <person name="Stajich J.E."/>
            <person name="Nowrousian M."/>
        </authorList>
    </citation>
    <scope>NUCLEOTIDE SEQUENCE [LARGE SCALE GENOMIC DNA]</scope>
    <source>
        <strain evidence="3">CBS 100304</strain>
        <tissue evidence="2">Vegetative mycelium</tissue>
    </source>
</reference>
<feature type="compositionally biased region" description="Basic and acidic residues" evidence="1">
    <location>
        <begin position="106"/>
        <end position="115"/>
    </location>
</feature>
<feature type="compositionally biased region" description="Polar residues" evidence="1">
    <location>
        <begin position="92"/>
        <end position="105"/>
    </location>
</feature>
<dbReference type="Proteomes" id="UP000018144">
    <property type="component" value="Unassembled WGS sequence"/>
</dbReference>
<evidence type="ECO:0000313" key="3">
    <source>
        <dbReference type="Proteomes" id="UP000018144"/>
    </source>
</evidence>
<evidence type="ECO:0000313" key="2">
    <source>
        <dbReference type="EMBL" id="CCX34886.1"/>
    </source>
</evidence>
<proteinExistence type="predicted"/>